<dbReference type="AlphaFoldDB" id="A0A1Y1I101"/>
<gene>
    <name evidence="3" type="ORF">KFL_001770190</name>
</gene>
<accession>A0A1Y1I101</accession>
<evidence type="ECO:0000313" key="3">
    <source>
        <dbReference type="EMBL" id="GAQ84133.1"/>
    </source>
</evidence>
<feature type="chain" id="PRO_5012123874" evidence="2">
    <location>
        <begin position="16"/>
        <end position="179"/>
    </location>
</feature>
<protein>
    <submittedName>
        <fullName evidence="3">Uncharacterized protein</fullName>
    </submittedName>
</protein>
<evidence type="ECO:0000256" key="2">
    <source>
        <dbReference type="SAM" id="SignalP"/>
    </source>
</evidence>
<feature type="signal peptide" evidence="2">
    <location>
        <begin position="1"/>
        <end position="15"/>
    </location>
</feature>
<reference evidence="3 4" key="1">
    <citation type="journal article" date="2014" name="Nat. Commun.">
        <title>Klebsormidium flaccidum genome reveals primary factors for plant terrestrial adaptation.</title>
        <authorList>
            <person name="Hori K."/>
            <person name="Maruyama F."/>
            <person name="Fujisawa T."/>
            <person name="Togashi T."/>
            <person name="Yamamoto N."/>
            <person name="Seo M."/>
            <person name="Sato S."/>
            <person name="Yamada T."/>
            <person name="Mori H."/>
            <person name="Tajima N."/>
            <person name="Moriyama T."/>
            <person name="Ikeuchi M."/>
            <person name="Watanabe M."/>
            <person name="Wada H."/>
            <person name="Kobayashi K."/>
            <person name="Saito M."/>
            <person name="Masuda T."/>
            <person name="Sasaki-Sekimoto Y."/>
            <person name="Mashiguchi K."/>
            <person name="Awai K."/>
            <person name="Shimojima M."/>
            <person name="Masuda S."/>
            <person name="Iwai M."/>
            <person name="Nobusawa T."/>
            <person name="Narise T."/>
            <person name="Kondo S."/>
            <person name="Saito H."/>
            <person name="Sato R."/>
            <person name="Murakawa M."/>
            <person name="Ihara Y."/>
            <person name="Oshima-Yamada Y."/>
            <person name="Ohtaka K."/>
            <person name="Satoh M."/>
            <person name="Sonobe K."/>
            <person name="Ishii M."/>
            <person name="Ohtani R."/>
            <person name="Kanamori-Sato M."/>
            <person name="Honoki R."/>
            <person name="Miyazaki D."/>
            <person name="Mochizuki H."/>
            <person name="Umetsu J."/>
            <person name="Higashi K."/>
            <person name="Shibata D."/>
            <person name="Kamiya Y."/>
            <person name="Sato N."/>
            <person name="Nakamura Y."/>
            <person name="Tabata S."/>
            <person name="Ida S."/>
            <person name="Kurokawa K."/>
            <person name="Ohta H."/>
        </authorList>
    </citation>
    <scope>NUCLEOTIDE SEQUENCE [LARGE SCALE GENOMIC DNA]</scope>
    <source>
        <strain evidence="3 4">NIES-2285</strain>
    </source>
</reference>
<dbReference type="Proteomes" id="UP000054558">
    <property type="component" value="Unassembled WGS sequence"/>
</dbReference>
<keyword evidence="2" id="KW-0732">Signal</keyword>
<evidence type="ECO:0000256" key="1">
    <source>
        <dbReference type="SAM" id="MobiDB-lite"/>
    </source>
</evidence>
<name>A0A1Y1I101_KLENI</name>
<proteinExistence type="predicted"/>
<keyword evidence="4" id="KW-1185">Reference proteome</keyword>
<dbReference type="OrthoDB" id="892172at2759"/>
<sequence length="179" mass="19868">MFVAKLIILANLIFARFSPFSVWERDFTGLAKMVRPAPSLPFSLCLFVEAFLSDSIERRTPEPGFKSWIGSLNWVLVEGSKSKLVAKGPGYLPLQLSADMIHPDRLTPFGKVAIFVGGCVVVALTTLDIHRSIRYNEQPPSKEQMAAFEQRIHDVRQNEALRGLSGLPGLGDSEPSNKR</sequence>
<organism evidence="3 4">
    <name type="scientific">Klebsormidium nitens</name>
    <name type="common">Green alga</name>
    <name type="synonym">Ulothrix nitens</name>
    <dbReference type="NCBI Taxonomy" id="105231"/>
    <lineage>
        <taxon>Eukaryota</taxon>
        <taxon>Viridiplantae</taxon>
        <taxon>Streptophyta</taxon>
        <taxon>Klebsormidiophyceae</taxon>
        <taxon>Klebsormidiales</taxon>
        <taxon>Klebsormidiaceae</taxon>
        <taxon>Klebsormidium</taxon>
    </lineage>
</organism>
<evidence type="ECO:0000313" key="4">
    <source>
        <dbReference type="Proteomes" id="UP000054558"/>
    </source>
</evidence>
<dbReference type="EMBL" id="DF237126">
    <property type="protein sequence ID" value="GAQ84133.1"/>
    <property type="molecule type" value="Genomic_DNA"/>
</dbReference>
<feature type="region of interest" description="Disordered" evidence="1">
    <location>
        <begin position="160"/>
        <end position="179"/>
    </location>
</feature>